<feature type="transmembrane region" description="Helical" evidence="1">
    <location>
        <begin position="75"/>
        <end position="96"/>
    </location>
</feature>
<gene>
    <name evidence="2" type="ORF">KXJ69_00440</name>
</gene>
<keyword evidence="1" id="KW-1133">Transmembrane helix</keyword>
<dbReference type="Pfam" id="PF12412">
    <property type="entry name" value="DUF3667"/>
    <property type="match status" value="1"/>
</dbReference>
<evidence type="ECO:0000256" key="1">
    <source>
        <dbReference type="SAM" id="Phobius"/>
    </source>
</evidence>
<accession>A0A9X1FL25</accession>
<keyword evidence="1" id="KW-0812">Transmembrane</keyword>
<keyword evidence="3" id="KW-1185">Reference proteome</keyword>
<dbReference type="AlphaFoldDB" id="A0A9X1FL25"/>
<proteinExistence type="predicted"/>
<sequence length="274" mass="31314">MDCKNCQNSLSQKDDYCNVCGAKVIRNRLTVKNLWADFAEQFLNYDNKFLKTYLALFKKPEDVIGSYINGTRKKYVNVISYFAIAVTLSGIQLFILRKFYPEVMDLTVLMPGNVPEGYSNFDWIYDYYSFISLINLPLYAFIAYLVFKTLKKLNFTEHLVTMTYIVAQYSITSAVVITLLGIIGVNFYIAGSIFNLGLIIYTAICYKRLLKLSTEGIILRTLLFIGIIMVALLIQGIIQAYFMYKSGAFEKIIEAEKAKRGVSYIASSFINWTS</sequence>
<evidence type="ECO:0000313" key="3">
    <source>
        <dbReference type="Proteomes" id="UP001138686"/>
    </source>
</evidence>
<dbReference type="RefSeq" id="WP_219050365.1">
    <property type="nucleotide sequence ID" value="NZ_JAHWDP010000001.1"/>
</dbReference>
<feature type="transmembrane region" description="Helical" evidence="1">
    <location>
        <begin position="187"/>
        <end position="206"/>
    </location>
</feature>
<feature type="transmembrane region" description="Helical" evidence="1">
    <location>
        <begin position="127"/>
        <end position="147"/>
    </location>
</feature>
<dbReference type="InterPro" id="IPR022134">
    <property type="entry name" value="DUF3667"/>
</dbReference>
<name>A0A9X1FL25_9FLAO</name>
<dbReference type="Proteomes" id="UP001138686">
    <property type="component" value="Unassembled WGS sequence"/>
</dbReference>
<organism evidence="2 3">
    <name type="scientific">Halomarinibacterium sedimenti</name>
    <dbReference type="NCBI Taxonomy" id="2857106"/>
    <lineage>
        <taxon>Bacteria</taxon>
        <taxon>Pseudomonadati</taxon>
        <taxon>Bacteroidota</taxon>
        <taxon>Flavobacteriia</taxon>
        <taxon>Flavobacteriales</taxon>
        <taxon>Flavobacteriaceae</taxon>
        <taxon>Halomarinibacterium</taxon>
    </lineage>
</organism>
<feature type="transmembrane region" description="Helical" evidence="1">
    <location>
        <begin position="218"/>
        <end position="242"/>
    </location>
</feature>
<evidence type="ECO:0000313" key="2">
    <source>
        <dbReference type="EMBL" id="MBW2936550.1"/>
    </source>
</evidence>
<dbReference type="EMBL" id="JAHWDP010000001">
    <property type="protein sequence ID" value="MBW2936550.1"/>
    <property type="molecule type" value="Genomic_DNA"/>
</dbReference>
<feature type="transmembrane region" description="Helical" evidence="1">
    <location>
        <begin position="159"/>
        <end position="181"/>
    </location>
</feature>
<protein>
    <submittedName>
        <fullName evidence="2">DUF3667 domain-containing protein</fullName>
    </submittedName>
</protein>
<comment type="caution">
    <text evidence="2">The sequence shown here is derived from an EMBL/GenBank/DDBJ whole genome shotgun (WGS) entry which is preliminary data.</text>
</comment>
<reference evidence="2" key="1">
    <citation type="submission" date="2021-07" db="EMBL/GenBank/DDBJ databases">
        <title>Aureisphaera sp. CAU 1614 isolated from sea sediment.</title>
        <authorList>
            <person name="Kim W."/>
        </authorList>
    </citation>
    <scope>NUCLEOTIDE SEQUENCE</scope>
    <source>
        <strain evidence="2">CAU 1614</strain>
    </source>
</reference>
<keyword evidence="1" id="KW-0472">Membrane</keyword>